<keyword evidence="2" id="KW-1185">Reference proteome</keyword>
<dbReference type="EMBL" id="FO082051">
    <property type="protein sequence ID" value="CCE81496.1"/>
    <property type="molecule type" value="Genomic_DNA"/>
</dbReference>
<reference evidence="1 2" key="1">
    <citation type="journal article" date="2012" name="G3 (Bethesda)">
        <title>Pichia sorbitophila, an interspecies yeast hybrid reveals early steps of genome resolution following polyploidization.</title>
        <authorList>
            <person name="Leh Louis V."/>
            <person name="Despons L."/>
            <person name="Friedrich A."/>
            <person name="Martin T."/>
            <person name="Durrens P."/>
            <person name="Casaregola S."/>
            <person name="Neuveglise C."/>
            <person name="Fairhead C."/>
            <person name="Marck C."/>
            <person name="Cruz J.A."/>
            <person name="Straub M.L."/>
            <person name="Kugler V."/>
            <person name="Sacerdot C."/>
            <person name="Uzunov Z."/>
            <person name="Thierry A."/>
            <person name="Weiss S."/>
            <person name="Bleykasten C."/>
            <person name="De Montigny J."/>
            <person name="Jacques N."/>
            <person name="Jung P."/>
            <person name="Lemaire M."/>
            <person name="Mallet S."/>
            <person name="Morel G."/>
            <person name="Richard G.F."/>
            <person name="Sarkar A."/>
            <person name="Savel G."/>
            <person name="Schacherer J."/>
            <person name="Seret M.L."/>
            <person name="Talla E."/>
            <person name="Samson G."/>
            <person name="Jubin C."/>
            <person name="Poulain J."/>
            <person name="Vacherie B."/>
            <person name="Barbe V."/>
            <person name="Pelletier E."/>
            <person name="Sherman D.J."/>
            <person name="Westhof E."/>
            <person name="Weissenbach J."/>
            <person name="Baret P.V."/>
            <person name="Wincker P."/>
            <person name="Gaillardin C."/>
            <person name="Dujon B."/>
            <person name="Souciet J.L."/>
        </authorList>
    </citation>
    <scope>NUCLEOTIDE SEQUENCE [LARGE SCALE GENOMIC DNA]</scope>
    <source>
        <strain evidence="2">ATCC MYA-4447 / BCRC 22081 / CBS 7064 / NBRC 10061 / NRRL Y-12695</strain>
    </source>
</reference>
<name>G8YE97_PICSO</name>
<protein>
    <submittedName>
        <fullName evidence="1">Piso0_002154 protein</fullName>
    </submittedName>
</protein>
<evidence type="ECO:0000313" key="1">
    <source>
        <dbReference type="EMBL" id="CCE81496.1"/>
    </source>
</evidence>
<accession>G8YE97</accession>
<dbReference type="OMA" id="YNNEHIV"/>
<sequence>MKPYLVEVKDSSSVSDTIKQVVAGGLPGSLESSIDESQLIKTISARPKVHYVFSDEHPGGPYVNELLVDEAVQRENEHIKKVVVVEIDDKETISSAKQYNIDERETSQLANVAIGDTRSGNCKKVTVETTEPQLQGLEKTNHRMNYETTMRMIELFDRRNHELLSVLRQRKD</sequence>
<dbReference type="AlphaFoldDB" id="G8YE97"/>
<dbReference type="HOGENOM" id="CLU_132742_0_0_1"/>
<dbReference type="eggNOG" id="ENOG502RQHB">
    <property type="taxonomic scope" value="Eukaryota"/>
</dbReference>
<dbReference type="Proteomes" id="UP000005222">
    <property type="component" value="Chromosome I"/>
</dbReference>
<organism evidence="1 2">
    <name type="scientific">Pichia sorbitophila (strain ATCC MYA-4447 / BCRC 22081 / CBS 7064 / NBRC 10061 / NRRL Y-12695)</name>
    <name type="common">Hybrid yeast</name>
    <dbReference type="NCBI Taxonomy" id="559304"/>
    <lineage>
        <taxon>Eukaryota</taxon>
        <taxon>Fungi</taxon>
        <taxon>Dikarya</taxon>
        <taxon>Ascomycota</taxon>
        <taxon>Saccharomycotina</taxon>
        <taxon>Pichiomycetes</taxon>
        <taxon>Debaryomycetaceae</taxon>
        <taxon>Millerozyma</taxon>
    </lineage>
</organism>
<dbReference type="InParanoid" id="G8YE97"/>
<proteinExistence type="predicted"/>
<evidence type="ECO:0000313" key="2">
    <source>
        <dbReference type="Proteomes" id="UP000005222"/>
    </source>
</evidence>
<gene>
    <name evidence="1" type="primary">Piso0_002154</name>
    <name evidence="1" type="ORF">GNLVRS01_PISO0I04034g</name>
</gene>